<keyword evidence="1" id="KW-0548">Nucleotidyltransferase</keyword>
<keyword evidence="1" id="KW-0695">RNA-directed DNA polymerase</keyword>
<dbReference type="OrthoDB" id="1689949at2759"/>
<organism evidence="1 2">
    <name type="scientific">Gossypium australe</name>
    <dbReference type="NCBI Taxonomy" id="47621"/>
    <lineage>
        <taxon>Eukaryota</taxon>
        <taxon>Viridiplantae</taxon>
        <taxon>Streptophyta</taxon>
        <taxon>Embryophyta</taxon>
        <taxon>Tracheophyta</taxon>
        <taxon>Spermatophyta</taxon>
        <taxon>Magnoliopsida</taxon>
        <taxon>eudicotyledons</taxon>
        <taxon>Gunneridae</taxon>
        <taxon>Pentapetalae</taxon>
        <taxon>rosids</taxon>
        <taxon>malvids</taxon>
        <taxon>Malvales</taxon>
        <taxon>Malvaceae</taxon>
        <taxon>Malvoideae</taxon>
        <taxon>Gossypium</taxon>
    </lineage>
</organism>
<comment type="caution">
    <text evidence="1">The sequence shown here is derived from an EMBL/GenBank/DDBJ whole genome shotgun (WGS) entry which is preliminary data.</text>
</comment>
<dbReference type="Gene3D" id="3.10.10.10">
    <property type="entry name" value="HIV Type 1 Reverse Transcriptase, subunit A, domain 1"/>
    <property type="match status" value="1"/>
</dbReference>
<reference evidence="1" key="1">
    <citation type="submission" date="2019-08" db="EMBL/GenBank/DDBJ databases">
        <authorList>
            <person name="Liu F."/>
        </authorList>
    </citation>
    <scope>NUCLEOTIDE SEQUENCE [LARGE SCALE GENOMIC DNA]</scope>
    <source>
        <strain evidence="1">PA1801</strain>
        <tissue evidence="1">Leaf</tissue>
    </source>
</reference>
<dbReference type="PANTHER" id="PTHR24559">
    <property type="entry name" value="TRANSPOSON TY3-I GAG-POL POLYPROTEIN"/>
    <property type="match status" value="1"/>
</dbReference>
<gene>
    <name evidence="1" type="ORF">EPI10_006231</name>
</gene>
<protein>
    <submittedName>
        <fullName evidence="1">RNA-directed DNA polymerase-like protein</fullName>
    </submittedName>
</protein>
<proteinExistence type="predicted"/>
<dbReference type="SUPFAM" id="SSF56672">
    <property type="entry name" value="DNA/RNA polymerases"/>
    <property type="match status" value="1"/>
</dbReference>
<dbReference type="InterPro" id="IPR053134">
    <property type="entry name" value="RNA-dir_DNA_polymerase"/>
</dbReference>
<keyword evidence="1" id="KW-0808">Transferase</keyword>
<dbReference type="AlphaFoldDB" id="A0A5B6WS55"/>
<dbReference type="Gene3D" id="3.30.70.270">
    <property type="match status" value="1"/>
</dbReference>
<dbReference type="PANTHER" id="PTHR24559:SF444">
    <property type="entry name" value="REVERSE TRANSCRIPTASE DOMAIN-CONTAINING PROTEIN"/>
    <property type="match status" value="1"/>
</dbReference>
<dbReference type="InterPro" id="IPR043128">
    <property type="entry name" value="Rev_trsase/Diguanyl_cyclase"/>
</dbReference>
<keyword evidence="2" id="KW-1185">Reference proteome</keyword>
<dbReference type="GO" id="GO:0003964">
    <property type="term" value="F:RNA-directed DNA polymerase activity"/>
    <property type="evidence" value="ECO:0007669"/>
    <property type="project" value="UniProtKB-KW"/>
</dbReference>
<name>A0A5B6WS55_9ROSI</name>
<dbReference type="Proteomes" id="UP000325315">
    <property type="component" value="Unassembled WGS sequence"/>
</dbReference>
<evidence type="ECO:0000313" key="2">
    <source>
        <dbReference type="Proteomes" id="UP000325315"/>
    </source>
</evidence>
<sequence>MGEFGTVCTEKRQNHGRPRVVYRLQKVEQDNPERPFSTTILRPDVGPTSGLRVLLGFTWIVVAPKDQHKTTFTFSYAMFPFKHMLFGLCNALATFQRCMMVIFTDVCLSNLAKVLKDVKRQILSLIGRSVTSWLRKKDRI</sequence>
<accession>A0A5B6WS55</accession>
<evidence type="ECO:0000313" key="1">
    <source>
        <dbReference type="EMBL" id="KAA3484126.1"/>
    </source>
</evidence>
<dbReference type="EMBL" id="SMMG02000002">
    <property type="protein sequence ID" value="KAA3484126.1"/>
    <property type="molecule type" value="Genomic_DNA"/>
</dbReference>
<dbReference type="InterPro" id="IPR043502">
    <property type="entry name" value="DNA/RNA_pol_sf"/>
</dbReference>